<protein>
    <submittedName>
        <fullName evidence="1">Uncharacterized protein</fullName>
    </submittedName>
</protein>
<sequence length="66" mass="7313">MTTTVHWFAVDIASNTEGGYAPGGGARDHSGGDRLLRPVISAVIRRTEHGDVQRVKRLLEQAWKDR</sequence>
<dbReference type="Proteomes" id="UP001055940">
    <property type="component" value="Chromosome"/>
</dbReference>
<gene>
    <name evidence="1" type="ORF">NE857_21105</name>
</gene>
<keyword evidence="2" id="KW-1185">Reference proteome</keyword>
<reference evidence="1" key="1">
    <citation type="submission" date="2022-06" db="EMBL/GenBank/DDBJ databases">
        <authorList>
            <person name="Ping M."/>
        </authorList>
    </citation>
    <scope>NUCLEOTIDE SEQUENCE</scope>
    <source>
        <strain evidence="1">JCM11759T</strain>
    </source>
</reference>
<evidence type="ECO:0000313" key="2">
    <source>
        <dbReference type="Proteomes" id="UP001055940"/>
    </source>
</evidence>
<evidence type="ECO:0000313" key="1">
    <source>
        <dbReference type="EMBL" id="USY17819.1"/>
    </source>
</evidence>
<accession>A0ABY5D0P6</accession>
<organism evidence="1 2">
    <name type="scientific">Nocardiopsis exhalans</name>
    <dbReference type="NCBI Taxonomy" id="163604"/>
    <lineage>
        <taxon>Bacteria</taxon>
        <taxon>Bacillati</taxon>
        <taxon>Actinomycetota</taxon>
        <taxon>Actinomycetes</taxon>
        <taxon>Streptosporangiales</taxon>
        <taxon>Nocardiopsidaceae</taxon>
        <taxon>Nocardiopsis</taxon>
    </lineage>
</organism>
<name>A0ABY5D0P6_9ACTN</name>
<proteinExistence type="predicted"/>
<dbReference type="EMBL" id="CP099837">
    <property type="protein sequence ID" value="USY17819.1"/>
    <property type="molecule type" value="Genomic_DNA"/>
</dbReference>
<dbReference type="RefSeq" id="WP_254417313.1">
    <property type="nucleotide sequence ID" value="NZ_BAAAJB010000011.1"/>
</dbReference>